<dbReference type="Pfam" id="PF02355">
    <property type="entry name" value="SecD_SecF_C"/>
    <property type="match status" value="2"/>
</dbReference>
<comment type="caution">
    <text evidence="9">Lacks conserved residue(s) required for the propagation of feature annotation.</text>
</comment>
<keyword evidence="3 9" id="KW-1003">Cell membrane</keyword>
<evidence type="ECO:0000256" key="5">
    <source>
        <dbReference type="ARBA" id="ARBA00022927"/>
    </source>
</evidence>
<evidence type="ECO:0000256" key="2">
    <source>
        <dbReference type="ARBA" id="ARBA00022448"/>
    </source>
</evidence>
<dbReference type="PANTHER" id="PTHR30081">
    <property type="entry name" value="PROTEIN-EXPORT MEMBRANE PROTEIN SEC"/>
    <property type="match status" value="1"/>
</dbReference>
<evidence type="ECO:0000256" key="9">
    <source>
        <dbReference type="HAMAP-Rule" id="MF_01463"/>
    </source>
</evidence>
<dbReference type="RefSeq" id="WP_109604049.1">
    <property type="nucleotide sequence ID" value="NZ_QGGI01000003.1"/>
</dbReference>
<dbReference type="AlphaFoldDB" id="A0AA45HJJ1"/>
<dbReference type="NCBIfam" id="TIGR00916">
    <property type="entry name" value="2A0604s01"/>
    <property type="match status" value="2"/>
</dbReference>
<feature type="domain" description="SecDF P1 head subdomain" evidence="13">
    <location>
        <begin position="185"/>
        <end position="279"/>
    </location>
</feature>
<dbReference type="GO" id="GO:0015450">
    <property type="term" value="F:protein-transporting ATPase activity"/>
    <property type="evidence" value="ECO:0007669"/>
    <property type="project" value="InterPro"/>
</dbReference>
<keyword evidence="7 9" id="KW-0811">Translocation</keyword>
<keyword evidence="5 9" id="KW-0653">Protein transport</keyword>
<dbReference type="Gene3D" id="3.30.70.3400">
    <property type="match status" value="1"/>
</dbReference>
<dbReference type="InterPro" id="IPR055344">
    <property type="entry name" value="SecD_SecF_C_bact"/>
</dbReference>
<feature type="transmembrane region" description="Helical" evidence="9">
    <location>
        <begin position="396"/>
        <end position="418"/>
    </location>
</feature>
<name>A0AA45HJJ1_9BACT</name>
<feature type="domain" description="Protein translocase subunit SecDF P1" evidence="12">
    <location>
        <begin position="71"/>
        <end position="130"/>
    </location>
</feature>
<dbReference type="GO" id="GO:0005886">
    <property type="term" value="C:plasma membrane"/>
    <property type="evidence" value="ECO:0007669"/>
    <property type="project" value="UniProtKB-SubCell"/>
</dbReference>
<evidence type="ECO:0000313" key="15">
    <source>
        <dbReference type="Proteomes" id="UP000245921"/>
    </source>
</evidence>
<evidence type="ECO:0000256" key="8">
    <source>
        <dbReference type="ARBA" id="ARBA00023136"/>
    </source>
</evidence>
<organism evidence="14 15">
    <name type="scientific">Oceanotoga teriensis</name>
    <dbReference type="NCBI Taxonomy" id="515440"/>
    <lineage>
        <taxon>Bacteria</taxon>
        <taxon>Thermotogati</taxon>
        <taxon>Thermotogota</taxon>
        <taxon>Thermotogae</taxon>
        <taxon>Petrotogales</taxon>
        <taxon>Petrotogaceae</taxon>
        <taxon>Oceanotoga</taxon>
    </lineage>
</organism>
<dbReference type="Gene3D" id="1.20.1640.10">
    <property type="entry name" value="Multidrug efflux transporter AcrB transmembrane domain"/>
    <property type="match status" value="2"/>
</dbReference>
<evidence type="ECO:0000259" key="11">
    <source>
        <dbReference type="Pfam" id="PF02355"/>
    </source>
</evidence>
<keyword evidence="4 9" id="KW-0812">Transmembrane</keyword>
<feature type="transmembrane region" description="Helical" evidence="9">
    <location>
        <begin position="706"/>
        <end position="724"/>
    </location>
</feature>
<keyword evidence="8 9" id="KW-0472">Membrane</keyword>
<keyword evidence="15" id="KW-1185">Reference proteome</keyword>
<feature type="transmembrane region" description="Helical" evidence="9">
    <location>
        <begin position="301"/>
        <end position="322"/>
    </location>
</feature>
<dbReference type="NCBIfam" id="TIGR01129">
    <property type="entry name" value="secD"/>
    <property type="match status" value="1"/>
</dbReference>
<sequence length="763" mass="83999">MRSNKVRLIFTIAVIVVALLGMLIPGKNAAEYSGFGKLFSNLKLGLDIQGGSLFEYNLDLKGDVKAQDVIDNVILVLRNRLDAAGYTEATVARIDSGGNLRVRVEIPGIRDTQEAEKLLGSKGKLYFAEVLETSTTDVKPELRRNREIEINGSTIELYSWIQSKRNDTTWYKVKNVFEFGREPFEITGSDVIDAKPGLNTRGSGAVVHLNFSSAGSTKFELATGNLINKQLAIILDDKVIIAPVVNTKITQGGAEIEGIQEIQEAKNIAALIKSGNLPVDLVKFQERTLGPTLGRDIVDTIIKAGIIGLAIVMIYMIIFYGWMGVIADIALIYNTILLTGILSWTNAILTLPGIAGIILTFGTTVDGNVIIYERIKEELRMGRPPLTSVKFGFQKAFSTLFDANLTTVIAGIILYYFSTGAVRGFAITLIIGVLGSMFTNLVVSRTILEGTSHFIKPEKFTKKGEREGWDFVGKRKGFILFSTVLIAVALILSFTKNFEYGIDFAGGTEITVSMDDSISIEDIRNDMINIDPDYATAKIVKLDPIKGQEDKFFFSVTIKDSFEDTVQKDAFIDSLSKELNQEIEILQFNDVSGFASKEIKSFAWYAIIISLVMLLAYITLRFKFAFGIGALLALAHDVIIVLGFYSLFGVEINVSAIAAFLTLAGYSLNDTIVVYDRIRENFKNLRGRPVEVIVNKSINDVIIRSLHTSITTFIVVFLMLMLGGRAMAPFAFGLTIGIVIGTYSSLYIASPIVINMLKKSKKL</sequence>
<comment type="similarity">
    <text evidence="9">Belongs to the SecD/SecF family. SecD subfamily.</text>
</comment>
<comment type="subunit">
    <text evidence="10">Forms a complex with SecD. Part of the essential Sec protein translocation apparatus which comprises SecA, SecYEG and auxiliary proteins SecDF. Other proteins may also be involved.</text>
</comment>
<comment type="subcellular location">
    <subcellularLocation>
        <location evidence="1 9">Cell membrane</location>
        <topology evidence="1 9">Multi-pass membrane protein</topology>
    </subcellularLocation>
</comment>
<dbReference type="InterPro" id="IPR005665">
    <property type="entry name" value="SecF_bac"/>
</dbReference>
<dbReference type="InterPro" id="IPR054384">
    <property type="entry name" value="SecDF_P1_head"/>
</dbReference>
<dbReference type="PRINTS" id="PR01755">
    <property type="entry name" value="SECFTRNLCASE"/>
</dbReference>
<dbReference type="Pfam" id="PF22599">
    <property type="entry name" value="SecDF_P1_head"/>
    <property type="match status" value="1"/>
</dbReference>
<dbReference type="SUPFAM" id="SSF82866">
    <property type="entry name" value="Multidrug efflux transporter AcrB transmembrane domain"/>
    <property type="match status" value="2"/>
</dbReference>
<evidence type="ECO:0000256" key="1">
    <source>
        <dbReference type="ARBA" id="ARBA00004651"/>
    </source>
</evidence>
<comment type="similarity">
    <text evidence="10">Belongs to the SecD/SecF family. SecF subfamily.</text>
</comment>
<dbReference type="GO" id="GO:0065002">
    <property type="term" value="P:intracellular protein transmembrane transport"/>
    <property type="evidence" value="ECO:0007669"/>
    <property type="project" value="UniProtKB-UniRule"/>
</dbReference>
<dbReference type="InterPro" id="IPR048631">
    <property type="entry name" value="SecD_1st"/>
</dbReference>
<dbReference type="PANTHER" id="PTHR30081:SF1">
    <property type="entry name" value="PROTEIN TRANSLOCASE SUBUNIT SECD"/>
    <property type="match status" value="1"/>
</dbReference>
<comment type="subunit">
    <text evidence="9">Forms a complex with SecF. Part of the essential Sec protein translocation apparatus which comprises SecA, SecYEG and auxiliary proteins SecDF. Other proteins may also be involved.</text>
</comment>
<feature type="transmembrane region" description="Helical" evidence="9">
    <location>
        <begin position="424"/>
        <end position="443"/>
    </location>
</feature>
<dbReference type="InterPro" id="IPR022646">
    <property type="entry name" value="SecD/SecF_CS"/>
</dbReference>
<gene>
    <name evidence="10" type="primary">secF</name>
    <name evidence="9" type="synonym">secD</name>
    <name evidence="14" type="ORF">C7380_103111</name>
</gene>
<evidence type="ECO:0000256" key="7">
    <source>
        <dbReference type="ARBA" id="ARBA00023010"/>
    </source>
</evidence>
<dbReference type="EMBL" id="QGGI01000003">
    <property type="protein sequence ID" value="PWJ95932.1"/>
    <property type="molecule type" value="Genomic_DNA"/>
</dbReference>
<dbReference type="Gene3D" id="3.30.1360.200">
    <property type="match status" value="1"/>
</dbReference>
<evidence type="ECO:0000259" key="13">
    <source>
        <dbReference type="Pfam" id="PF22599"/>
    </source>
</evidence>
<dbReference type="NCBIfam" id="TIGR00966">
    <property type="entry name" value="transloc_SecF"/>
    <property type="match status" value="1"/>
</dbReference>
<feature type="domain" description="Protein export membrane protein SecD/SecF C-terminal" evidence="11">
    <location>
        <begin position="280"/>
        <end position="448"/>
    </location>
</feature>
<dbReference type="GO" id="GO:0043952">
    <property type="term" value="P:protein transport by the Sec complex"/>
    <property type="evidence" value="ECO:0007669"/>
    <property type="project" value="UniProtKB-UniRule"/>
</dbReference>
<dbReference type="Pfam" id="PF21760">
    <property type="entry name" value="SecD_1st"/>
    <property type="match status" value="1"/>
</dbReference>
<evidence type="ECO:0000256" key="6">
    <source>
        <dbReference type="ARBA" id="ARBA00022989"/>
    </source>
</evidence>
<evidence type="ECO:0000256" key="3">
    <source>
        <dbReference type="ARBA" id="ARBA00022475"/>
    </source>
</evidence>
<protein>
    <recommendedName>
        <fullName evidence="9 10">Multifunctional fusion protein</fullName>
    </recommendedName>
    <domain>
        <recommendedName>
            <fullName evidence="9">Protein translocase subunit SecD</fullName>
        </recommendedName>
    </domain>
    <domain>
        <recommendedName>
            <fullName evidence="10">Protein-export membrane protein SecF</fullName>
        </recommendedName>
    </domain>
</protein>
<feature type="transmembrane region" description="Helical" evidence="9">
    <location>
        <begin position="602"/>
        <end position="620"/>
    </location>
</feature>
<keyword evidence="2 9" id="KW-0813">Transport</keyword>
<dbReference type="FunFam" id="1.20.1640.10:FF:000004">
    <property type="entry name" value="Protein translocase subunit SecD"/>
    <property type="match status" value="1"/>
</dbReference>
<dbReference type="HAMAP" id="MF_01464_B">
    <property type="entry name" value="SecF_B"/>
    <property type="match status" value="1"/>
</dbReference>
<dbReference type="HAMAP" id="MF_01463_B">
    <property type="entry name" value="SecD_B"/>
    <property type="match status" value="1"/>
</dbReference>
<dbReference type="GO" id="GO:0006605">
    <property type="term" value="P:protein targeting"/>
    <property type="evidence" value="ECO:0007669"/>
    <property type="project" value="UniProtKB-UniRule"/>
</dbReference>
<evidence type="ECO:0000256" key="4">
    <source>
        <dbReference type="ARBA" id="ARBA00022692"/>
    </source>
</evidence>
<dbReference type="InterPro" id="IPR005791">
    <property type="entry name" value="SecD"/>
</dbReference>
<evidence type="ECO:0000256" key="10">
    <source>
        <dbReference type="HAMAP-Rule" id="MF_01464"/>
    </source>
</evidence>
<proteinExistence type="inferred from homology"/>
<evidence type="ECO:0000313" key="14">
    <source>
        <dbReference type="EMBL" id="PWJ95932.1"/>
    </source>
</evidence>
<dbReference type="Pfam" id="PF07549">
    <property type="entry name" value="Sec_GG"/>
    <property type="match status" value="1"/>
</dbReference>
<keyword evidence="6 9" id="KW-1133">Transmembrane helix</keyword>
<reference evidence="14 15" key="1">
    <citation type="submission" date="2018-05" db="EMBL/GenBank/DDBJ databases">
        <title>Genomic Encyclopedia of Type Strains, Phase IV (KMG-IV): sequencing the most valuable type-strain genomes for metagenomic binning, comparative biology and taxonomic classification.</title>
        <authorList>
            <person name="Goeker M."/>
        </authorList>
    </citation>
    <scope>NUCLEOTIDE SEQUENCE [LARGE SCALE GENOMIC DNA]</scope>
    <source>
        <strain evidence="14 15">DSM 24906</strain>
    </source>
</reference>
<accession>A0AA45HJJ1</accession>
<dbReference type="InterPro" id="IPR048634">
    <property type="entry name" value="SecD_SecF_C"/>
</dbReference>
<dbReference type="InterPro" id="IPR022645">
    <property type="entry name" value="SecD/SecF_bac"/>
</dbReference>
<feature type="transmembrane region" description="Helical" evidence="9">
    <location>
        <begin position="730"/>
        <end position="754"/>
    </location>
</feature>
<dbReference type="InterPro" id="IPR022813">
    <property type="entry name" value="SecD/SecF_arch_bac"/>
</dbReference>
<feature type="domain" description="Protein export membrane protein SecD/SecF C-terminal" evidence="11">
    <location>
        <begin position="574"/>
        <end position="758"/>
    </location>
</feature>
<evidence type="ECO:0000259" key="12">
    <source>
        <dbReference type="Pfam" id="PF21760"/>
    </source>
</evidence>
<dbReference type="Proteomes" id="UP000245921">
    <property type="component" value="Unassembled WGS sequence"/>
</dbReference>
<comment type="function">
    <text evidence="9">Part of the Sec protein translocase complex. Interacts with the SecYEG preprotein conducting channel. SecDF uses the proton motive force (PMF) to complete protein translocation after the ATP-dependent function of SecA.</text>
</comment>
<feature type="transmembrane region" description="Helical" evidence="9">
    <location>
        <begin position="478"/>
        <end position="495"/>
    </location>
</feature>
<comment type="caution">
    <text evidence="14">The sequence shown here is derived from an EMBL/GenBank/DDBJ whole genome shotgun (WGS) entry which is preliminary data.</text>
</comment>